<evidence type="ECO:0000313" key="2">
    <source>
        <dbReference type="EMBL" id="KVT41279.1"/>
    </source>
</evidence>
<dbReference type="AlphaFoldDB" id="A0AAW3N2V6"/>
<feature type="region of interest" description="Disordered" evidence="1">
    <location>
        <begin position="39"/>
        <end position="60"/>
    </location>
</feature>
<evidence type="ECO:0000313" key="3">
    <source>
        <dbReference type="Proteomes" id="UP000056732"/>
    </source>
</evidence>
<reference evidence="2 3" key="1">
    <citation type="submission" date="2015-11" db="EMBL/GenBank/DDBJ databases">
        <title>Expanding the genomic diversity of Burkholderia species for the development of highly accurate diagnostics.</title>
        <authorList>
            <person name="Sahl J."/>
            <person name="Keim P."/>
            <person name="Wagner D."/>
        </authorList>
    </citation>
    <scope>NUCLEOTIDE SEQUENCE [LARGE SCALE GENOMIC DNA]</scope>
    <source>
        <strain evidence="2 3">MSMB1137WGS</strain>
    </source>
</reference>
<organism evidence="2 3">
    <name type="scientific">Burkholderia ubonensis</name>
    <dbReference type="NCBI Taxonomy" id="101571"/>
    <lineage>
        <taxon>Bacteria</taxon>
        <taxon>Pseudomonadati</taxon>
        <taxon>Pseudomonadota</taxon>
        <taxon>Betaproteobacteria</taxon>
        <taxon>Burkholderiales</taxon>
        <taxon>Burkholderiaceae</taxon>
        <taxon>Burkholderia</taxon>
        <taxon>Burkholderia cepacia complex</taxon>
    </lineage>
</organism>
<gene>
    <name evidence="2" type="ORF">WK53_19640</name>
</gene>
<proteinExistence type="predicted"/>
<dbReference type="EMBL" id="LPDO01000151">
    <property type="protein sequence ID" value="KVT41279.1"/>
    <property type="molecule type" value="Genomic_DNA"/>
</dbReference>
<protein>
    <submittedName>
        <fullName evidence="2">Uncharacterized protein</fullName>
    </submittedName>
</protein>
<name>A0AAW3N2V6_9BURK</name>
<dbReference type="Proteomes" id="UP000056732">
    <property type="component" value="Unassembled WGS sequence"/>
</dbReference>
<evidence type="ECO:0000256" key="1">
    <source>
        <dbReference type="SAM" id="MobiDB-lite"/>
    </source>
</evidence>
<sequence length="60" mass="6834">MIACRIAARLICINGRKAAGRRMPRTRLVALGDQPREFPWQRSMGNAQVPKRATRMLDAR</sequence>
<comment type="caution">
    <text evidence="2">The sequence shown here is derived from an EMBL/GenBank/DDBJ whole genome shotgun (WGS) entry which is preliminary data.</text>
</comment>
<accession>A0AAW3N2V6</accession>